<dbReference type="SUPFAM" id="SSF46894">
    <property type="entry name" value="C-terminal effector domain of the bipartite response regulators"/>
    <property type="match status" value="1"/>
</dbReference>
<dbReference type="GO" id="GO:0043531">
    <property type="term" value="F:ADP binding"/>
    <property type="evidence" value="ECO:0007669"/>
    <property type="project" value="InterPro"/>
</dbReference>
<proteinExistence type="inferred from homology"/>
<dbReference type="SUPFAM" id="SSF48452">
    <property type="entry name" value="TPR-like"/>
    <property type="match status" value="2"/>
</dbReference>
<dbReference type="AlphaFoldDB" id="A0A917THC2"/>
<dbReference type="SMART" id="SM00028">
    <property type="entry name" value="TPR"/>
    <property type="match status" value="5"/>
</dbReference>
<dbReference type="InterPro" id="IPR011990">
    <property type="entry name" value="TPR-like_helical_dom_sf"/>
</dbReference>
<keyword evidence="4" id="KW-0804">Transcription</keyword>
<feature type="domain" description="Bacterial transcriptional activator" evidence="7">
    <location>
        <begin position="99"/>
        <end position="240"/>
    </location>
</feature>
<comment type="caution">
    <text evidence="8">The sequence shown here is derived from an EMBL/GenBank/DDBJ whole genome shotgun (WGS) entry which is preliminary data.</text>
</comment>
<dbReference type="InterPro" id="IPR005158">
    <property type="entry name" value="BTAD"/>
</dbReference>
<organism evidence="8 9">
    <name type="scientific">Micromonospora sonchi</name>
    <dbReference type="NCBI Taxonomy" id="1763543"/>
    <lineage>
        <taxon>Bacteria</taxon>
        <taxon>Bacillati</taxon>
        <taxon>Actinomycetota</taxon>
        <taxon>Actinomycetes</taxon>
        <taxon>Micromonosporales</taxon>
        <taxon>Micromonosporaceae</taxon>
        <taxon>Micromonospora</taxon>
    </lineage>
</organism>
<dbReference type="GO" id="GO:0003677">
    <property type="term" value="F:DNA binding"/>
    <property type="evidence" value="ECO:0007669"/>
    <property type="project" value="UniProtKB-KW"/>
</dbReference>
<dbReference type="CDD" id="cd15831">
    <property type="entry name" value="BTAD"/>
    <property type="match status" value="1"/>
</dbReference>
<reference evidence="8" key="1">
    <citation type="journal article" date="2014" name="Int. J. Syst. Evol. Microbiol.">
        <title>Complete genome sequence of Corynebacterium casei LMG S-19264T (=DSM 44701T), isolated from a smear-ripened cheese.</title>
        <authorList>
            <consortium name="US DOE Joint Genome Institute (JGI-PGF)"/>
            <person name="Walter F."/>
            <person name="Albersmeier A."/>
            <person name="Kalinowski J."/>
            <person name="Ruckert C."/>
        </authorList>
    </citation>
    <scope>NUCLEOTIDE SEQUENCE</scope>
    <source>
        <strain evidence="8">CGMCC 4.7312</strain>
    </source>
</reference>
<protein>
    <submittedName>
        <fullName evidence="8">SARP family transcriptional regulator</fullName>
    </submittedName>
</protein>
<dbReference type="EMBL" id="BMNB01000002">
    <property type="protein sequence ID" value="GGM23419.1"/>
    <property type="molecule type" value="Genomic_DNA"/>
</dbReference>
<keyword evidence="3" id="KW-0238">DNA-binding</keyword>
<comment type="similarity">
    <text evidence="1">Belongs to the AfsR/DnrI/RedD regulatory family.</text>
</comment>
<evidence type="ECO:0000259" key="6">
    <source>
        <dbReference type="SMART" id="SM00862"/>
    </source>
</evidence>
<dbReference type="Pfam" id="PF03704">
    <property type="entry name" value="BTAD"/>
    <property type="match status" value="1"/>
</dbReference>
<dbReference type="InterPro" id="IPR036388">
    <property type="entry name" value="WH-like_DNA-bd_sf"/>
</dbReference>
<dbReference type="InterPro" id="IPR001867">
    <property type="entry name" value="OmpR/PhoB-type_DNA-bd"/>
</dbReference>
<dbReference type="InterPro" id="IPR027417">
    <property type="entry name" value="P-loop_NTPase"/>
</dbReference>
<feature type="repeat" description="TPR" evidence="5">
    <location>
        <begin position="840"/>
        <end position="873"/>
    </location>
</feature>
<dbReference type="Gene3D" id="1.10.10.10">
    <property type="entry name" value="Winged helix-like DNA-binding domain superfamily/Winged helix DNA-binding domain"/>
    <property type="match status" value="1"/>
</dbReference>
<sequence>MVVQFRLLGNVEAQADDNAIDLGHVRQRCVLAVLLVEANKVVHTDQLLDRVWMDRPPQRAHGTLYSYLSRLRRALSGADDVGIVRQQGGYLLNVDPMAVDLHRFQALVARARLTADDDEALRQFDEALGLWRGEPFAGLDTPWFNTSRTALHQARLAAERDRTDIALRRGQHSSLLSELSRGVAEQPLDERLTGQLMLALSRSGRQAEALDQYQRIRHRLADVLGVDPGADLQELHLRILHGDREFAASAVPADGPGTGRTPRQLPPPPANFAGRVRELAALTDAVDRQVATGGGVTISAVGGMGGIGKTWLALRWAHDNLDRFPDGQLYVNLRGFEPAGAAMPPAVALRGFLDALGVPPGSVPADLDAQASMYRGMVSGRRMLIVLDNARDAEQVRPLLPGVPGCAVVVTSRQQLSGLVAVEGARPVTLDLLTAAEARELLASRLSGSRVAAEPASVQGIVERCSGLPLALAIVAARASAQPGFPLAALDRELAELQGSLDGFAGGGDPATDLRSVFSWSYRALGEPAAQLFRLLGLHPGPDISVRAAASLAALPERQVRPVLGELHRMQLLVERVPGRYTCHDLLRAYATELVESEPADVRRAALHRMLDHYLHSACSADARLSPLRDQLGLPPAEAGVRPEAPAEHAPALAWFTEEAPVLMRVVELAARHGFDRHVRQLAWALTTFFSRRGYWADLIAVQERALAAAERDGDRAAQAQAHLNIVPAYTETGRFELARAHLERALALLDELADRVGQAHTLLTLSWLSEKDGDQAAALHHDERALRLFRDHGHQAGEARALNALGWDHAMLGEYQEAVRYCQQAVALQRRLGDLTGEANSWDTLGYAHHHLGHYRWAARCYGRALKLSRELGHRYNEAEALRHLGDTRQALGDHEAAARCWRHALQILTEIAHPEAQQLRDKLAAPQARVTIRRSASNGAVAARPRGRVTAVRWTAR</sequence>
<reference evidence="8" key="2">
    <citation type="submission" date="2020-09" db="EMBL/GenBank/DDBJ databases">
        <authorList>
            <person name="Sun Q."/>
            <person name="Zhou Y."/>
        </authorList>
    </citation>
    <scope>NUCLEOTIDE SEQUENCE</scope>
    <source>
        <strain evidence="8">CGMCC 4.7312</strain>
    </source>
</reference>
<dbReference type="SUPFAM" id="SSF52540">
    <property type="entry name" value="P-loop containing nucleoside triphosphate hydrolases"/>
    <property type="match status" value="1"/>
</dbReference>
<accession>A0A917THC2</accession>
<evidence type="ECO:0000256" key="4">
    <source>
        <dbReference type="ARBA" id="ARBA00023163"/>
    </source>
</evidence>
<dbReference type="Pfam" id="PF00486">
    <property type="entry name" value="Trans_reg_C"/>
    <property type="match status" value="1"/>
</dbReference>
<dbReference type="GO" id="GO:0000160">
    <property type="term" value="P:phosphorelay signal transduction system"/>
    <property type="evidence" value="ECO:0007669"/>
    <property type="project" value="InterPro"/>
</dbReference>
<feature type="domain" description="OmpR/PhoB-type" evidence="6">
    <location>
        <begin position="17"/>
        <end position="92"/>
    </location>
</feature>
<dbReference type="SMART" id="SM00862">
    <property type="entry name" value="Trans_reg_C"/>
    <property type="match status" value="1"/>
</dbReference>
<dbReference type="PANTHER" id="PTHR35807">
    <property type="entry name" value="TRANSCRIPTIONAL REGULATOR REDD-RELATED"/>
    <property type="match status" value="1"/>
</dbReference>
<dbReference type="InterPro" id="IPR051677">
    <property type="entry name" value="AfsR-DnrI-RedD_regulator"/>
</dbReference>
<dbReference type="Gene3D" id="1.25.40.10">
    <property type="entry name" value="Tetratricopeptide repeat domain"/>
    <property type="match status" value="2"/>
</dbReference>
<dbReference type="InterPro" id="IPR016032">
    <property type="entry name" value="Sig_transdc_resp-reg_C-effctor"/>
</dbReference>
<evidence type="ECO:0000256" key="1">
    <source>
        <dbReference type="ARBA" id="ARBA00005820"/>
    </source>
</evidence>
<keyword evidence="9" id="KW-1185">Reference proteome</keyword>
<dbReference type="Pfam" id="PF13424">
    <property type="entry name" value="TPR_12"/>
    <property type="match status" value="2"/>
</dbReference>
<evidence type="ECO:0000256" key="2">
    <source>
        <dbReference type="ARBA" id="ARBA00023015"/>
    </source>
</evidence>
<dbReference type="Gene3D" id="3.40.50.300">
    <property type="entry name" value="P-loop containing nucleotide triphosphate hydrolases"/>
    <property type="match status" value="1"/>
</dbReference>
<keyword evidence="2" id="KW-0805">Transcription regulation</keyword>
<dbReference type="GO" id="GO:0006355">
    <property type="term" value="P:regulation of DNA-templated transcription"/>
    <property type="evidence" value="ECO:0007669"/>
    <property type="project" value="InterPro"/>
</dbReference>
<dbReference type="PROSITE" id="PS50005">
    <property type="entry name" value="TPR"/>
    <property type="match status" value="2"/>
</dbReference>
<dbReference type="PANTHER" id="PTHR35807:SF1">
    <property type="entry name" value="TRANSCRIPTIONAL REGULATOR REDD"/>
    <property type="match status" value="1"/>
</dbReference>
<dbReference type="SMART" id="SM01043">
    <property type="entry name" value="BTAD"/>
    <property type="match status" value="1"/>
</dbReference>
<name>A0A917THC2_9ACTN</name>
<evidence type="ECO:0000256" key="3">
    <source>
        <dbReference type="ARBA" id="ARBA00023125"/>
    </source>
</evidence>
<dbReference type="Proteomes" id="UP000608890">
    <property type="component" value="Unassembled WGS sequence"/>
</dbReference>
<evidence type="ECO:0000259" key="7">
    <source>
        <dbReference type="SMART" id="SM01043"/>
    </source>
</evidence>
<evidence type="ECO:0000313" key="9">
    <source>
        <dbReference type="Proteomes" id="UP000608890"/>
    </source>
</evidence>
<dbReference type="InterPro" id="IPR019734">
    <property type="entry name" value="TPR_rpt"/>
</dbReference>
<evidence type="ECO:0000313" key="8">
    <source>
        <dbReference type="EMBL" id="GGM23419.1"/>
    </source>
</evidence>
<gene>
    <name evidence="8" type="ORF">GCM10011608_05190</name>
</gene>
<keyword evidence="5" id="KW-0802">TPR repeat</keyword>
<feature type="repeat" description="TPR" evidence="5">
    <location>
        <begin position="800"/>
        <end position="833"/>
    </location>
</feature>
<evidence type="ECO:0000256" key="5">
    <source>
        <dbReference type="PROSITE-ProRule" id="PRU00339"/>
    </source>
</evidence>
<dbReference type="PRINTS" id="PR00364">
    <property type="entry name" value="DISEASERSIST"/>
</dbReference>